<name>E6PF13_9ZZZZ</name>
<accession>E6PF13</accession>
<sequence>MKFQRTLAAIAISIATLTGIASASSMSGMSGDMMSHGKLLPNVTMSPSRFSGPGVYTGAPALPVTLSMIVAGGGPAHFNSLTLVKRLAGAKTGAEVASLNKKFGAAKVGTFLKVFNFVVADALKIVTEKHVALPKVPSPNPNDGKALAGALWAAGQTGRGFNVEVLLDRAVSHPIHVQVMKDIDAKFGIAADADYHAVLTQAMHDLAAVYHFNAMGHSSSM</sequence>
<evidence type="ECO:0000313" key="2">
    <source>
        <dbReference type="EMBL" id="CBI00678.1"/>
    </source>
</evidence>
<organism evidence="1">
    <name type="scientific">mine drainage metagenome</name>
    <dbReference type="NCBI Taxonomy" id="410659"/>
    <lineage>
        <taxon>unclassified sequences</taxon>
        <taxon>metagenomes</taxon>
        <taxon>ecological metagenomes</taxon>
    </lineage>
</organism>
<dbReference type="EMBL" id="CABO01000001">
    <property type="protein sequence ID" value="CBI00678.1"/>
    <property type="molecule type" value="Genomic_DNA"/>
</dbReference>
<evidence type="ECO:0000313" key="1">
    <source>
        <dbReference type="EMBL" id="CBH75049.1"/>
    </source>
</evidence>
<comment type="caution">
    <text evidence="1">The sequence shown here is derived from an EMBL/GenBank/DDBJ whole genome shotgun (WGS) entry which is preliminary data.</text>
</comment>
<reference evidence="1" key="1">
    <citation type="submission" date="2009-10" db="EMBL/GenBank/DDBJ databases">
        <title>Diversity of trophic interactions inside an arsenic-rich microbial ecosystem.</title>
        <authorList>
            <person name="Bertin P.N."/>
            <person name="Heinrich-Salmeron A."/>
            <person name="Pelletier E."/>
            <person name="Goulhen-Chollet F."/>
            <person name="Arsene-Ploetze F."/>
            <person name="Gallien S."/>
            <person name="Calteau A."/>
            <person name="Vallenet D."/>
            <person name="Casiot C."/>
            <person name="Chane-Woon-Ming B."/>
            <person name="Giloteaux L."/>
            <person name="Barakat M."/>
            <person name="Bonnefoy V."/>
            <person name="Bruneel O."/>
            <person name="Chandler M."/>
            <person name="Cleiss J."/>
            <person name="Duran R."/>
            <person name="Elbaz-Poulichet F."/>
            <person name="Fonknechten N."/>
            <person name="Lauga B."/>
            <person name="Mornico D."/>
            <person name="Ortet P."/>
            <person name="Schaeffer C."/>
            <person name="Siguier P."/>
            <person name="Alexander Thil Smith A."/>
            <person name="Van Dorsselaer A."/>
            <person name="Weissenbach J."/>
            <person name="Medigue C."/>
            <person name="Le Paslier D."/>
        </authorList>
    </citation>
    <scope>NUCLEOTIDE SEQUENCE</scope>
</reference>
<gene>
    <name evidence="1" type="ORF">CARN1_0224</name>
    <name evidence="2" type="ORF">CARN4_1615</name>
</gene>
<proteinExistence type="predicted"/>
<dbReference type="EMBL" id="CABL01000005">
    <property type="protein sequence ID" value="CBH75049.1"/>
    <property type="molecule type" value="Genomic_DNA"/>
</dbReference>
<protein>
    <submittedName>
        <fullName evidence="1">Uncharacterized protein</fullName>
    </submittedName>
</protein>
<dbReference type="AlphaFoldDB" id="E6PF13"/>